<dbReference type="InterPro" id="IPR036864">
    <property type="entry name" value="Zn2-C6_fun-type_DNA-bd_sf"/>
</dbReference>
<dbReference type="EMBL" id="WJXW01000004">
    <property type="protein sequence ID" value="KAF9737002.1"/>
    <property type="molecule type" value="Genomic_DNA"/>
</dbReference>
<accession>A0A9P6KS80</accession>
<dbReference type="CDD" id="cd00067">
    <property type="entry name" value="GAL4"/>
    <property type="match status" value="1"/>
</dbReference>
<evidence type="ECO:0000256" key="1">
    <source>
        <dbReference type="ARBA" id="ARBA00023242"/>
    </source>
</evidence>
<dbReference type="Pfam" id="PF11951">
    <property type="entry name" value="Fungal_trans_2"/>
    <property type="match status" value="1"/>
</dbReference>
<dbReference type="Proteomes" id="UP000756921">
    <property type="component" value="Unassembled WGS sequence"/>
</dbReference>
<keyword evidence="4" id="KW-1185">Reference proteome</keyword>
<dbReference type="GO" id="GO:0000981">
    <property type="term" value="F:DNA-binding transcription factor activity, RNA polymerase II-specific"/>
    <property type="evidence" value="ECO:0007669"/>
    <property type="project" value="InterPro"/>
</dbReference>
<name>A0A9P6KS80_9PLEO</name>
<dbReference type="SUPFAM" id="SSF57701">
    <property type="entry name" value="Zn2/Cys6 DNA-binding domain"/>
    <property type="match status" value="1"/>
</dbReference>
<gene>
    <name evidence="3" type="ORF">PMIN01_04781</name>
</gene>
<dbReference type="OrthoDB" id="5429770at2759"/>
<evidence type="ECO:0000259" key="2">
    <source>
        <dbReference type="PROSITE" id="PS50048"/>
    </source>
</evidence>
<organism evidence="3 4">
    <name type="scientific">Paraphaeosphaeria minitans</name>
    <dbReference type="NCBI Taxonomy" id="565426"/>
    <lineage>
        <taxon>Eukaryota</taxon>
        <taxon>Fungi</taxon>
        <taxon>Dikarya</taxon>
        <taxon>Ascomycota</taxon>
        <taxon>Pezizomycotina</taxon>
        <taxon>Dothideomycetes</taxon>
        <taxon>Pleosporomycetidae</taxon>
        <taxon>Pleosporales</taxon>
        <taxon>Massarineae</taxon>
        <taxon>Didymosphaeriaceae</taxon>
        <taxon>Paraphaeosphaeria</taxon>
    </lineage>
</organism>
<protein>
    <submittedName>
        <fullName evidence="3">C6 zinc finger domain-containing protein</fullName>
    </submittedName>
</protein>
<evidence type="ECO:0000313" key="4">
    <source>
        <dbReference type="Proteomes" id="UP000756921"/>
    </source>
</evidence>
<dbReference type="SMART" id="SM00066">
    <property type="entry name" value="GAL4"/>
    <property type="match status" value="1"/>
</dbReference>
<dbReference type="InterPro" id="IPR021858">
    <property type="entry name" value="Fun_TF"/>
</dbReference>
<keyword evidence="1" id="KW-0539">Nucleus</keyword>
<sequence>MPNIGRPSKACIACKQRKVKCSETSPKCRACARLGIICEWKDVSVFRQQDDWAEKLVERRVKQAKLRRGDIPASVVNSPTSPPEACSSVTRSTAWIAVEVPAPGRPLSKQLTSDMENAALYRFYMEYAYTSGTCPFLYLVAPLYEEASTPSCLHSAVHAVSMATMARQFKRHEIMQKAEKWYGKALKNLAAALNQTAAAKHDGTLLAVALLGLYETVIFSGTPRRRNLNHIHSQGRLAVLRLRGPEQLGEKVGRNLFTLVYHQQLIGSFFDGGSTMDEYPAWMEQWYPETPVARLEILMHEVSVIVSGIRRALARKHMPSLRDLLELGKNMEDTLATIVSDLLGSWPHPEVVLSRLIGSECAVGITQQLEFDFEDLSDSDMSRYLIVTRALVANIFRAIRIQLLQALNSAVPYLLDADVGLDDGFAALVQRSSRVMMVLAENICNDLPLAIADYEDDTQPQGPRIHGRAIRAWAQLFPLESAMSVKWLSDQQRQRVKQLMEYIMGILGMHMHNKATGDVDYTALIAIRKPQDDSP</sequence>
<dbReference type="AlphaFoldDB" id="A0A9P6KS80"/>
<reference evidence="3" key="1">
    <citation type="journal article" date="2020" name="Mol. Plant Microbe Interact.">
        <title>Genome Sequence of the Biocontrol Agent Coniothyrium minitans strain Conio (IMI 134523).</title>
        <authorList>
            <person name="Patel D."/>
            <person name="Shittu T.A."/>
            <person name="Baroncelli R."/>
            <person name="Muthumeenakshi S."/>
            <person name="Osborne T.H."/>
            <person name="Janganan T.K."/>
            <person name="Sreenivasaprasad S."/>
        </authorList>
    </citation>
    <scope>NUCLEOTIDE SEQUENCE</scope>
    <source>
        <strain evidence="3">Conio</strain>
    </source>
</reference>
<evidence type="ECO:0000313" key="3">
    <source>
        <dbReference type="EMBL" id="KAF9737002.1"/>
    </source>
</evidence>
<dbReference type="Pfam" id="PF00172">
    <property type="entry name" value="Zn_clus"/>
    <property type="match status" value="1"/>
</dbReference>
<feature type="domain" description="Zn(2)-C6 fungal-type" evidence="2">
    <location>
        <begin position="10"/>
        <end position="40"/>
    </location>
</feature>
<dbReference type="Gene3D" id="4.10.240.10">
    <property type="entry name" value="Zn(2)-C6 fungal-type DNA-binding domain"/>
    <property type="match status" value="1"/>
</dbReference>
<comment type="caution">
    <text evidence="3">The sequence shown here is derived from an EMBL/GenBank/DDBJ whole genome shotgun (WGS) entry which is preliminary data.</text>
</comment>
<dbReference type="PROSITE" id="PS00463">
    <property type="entry name" value="ZN2_CY6_FUNGAL_1"/>
    <property type="match status" value="1"/>
</dbReference>
<dbReference type="PROSITE" id="PS50048">
    <property type="entry name" value="ZN2_CY6_FUNGAL_2"/>
    <property type="match status" value="1"/>
</dbReference>
<dbReference type="GO" id="GO:0008270">
    <property type="term" value="F:zinc ion binding"/>
    <property type="evidence" value="ECO:0007669"/>
    <property type="project" value="InterPro"/>
</dbReference>
<dbReference type="InterPro" id="IPR053175">
    <property type="entry name" value="DHMBA_Reg_Transcription_Factor"/>
</dbReference>
<dbReference type="InterPro" id="IPR001138">
    <property type="entry name" value="Zn2Cys6_DnaBD"/>
</dbReference>
<proteinExistence type="predicted"/>
<dbReference type="PANTHER" id="PTHR38791">
    <property type="entry name" value="ZN(II)2CYS6 TRANSCRIPTION FACTOR (EUROFUNG)-RELATED-RELATED"/>
    <property type="match status" value="1"/>
</dbReference>